<keyword evidence="1" id="KW-0732">Signal</keyword>
<protein>
    <recommendedName>
        <fullName evidence="5">EGF-like domain-containing protein</fullName>
    </recommendedName>
</protein>
<name>A0A818B603_9BILA</name>
<reference evidence="2" key="1">
    <citation type="submission" date="2021-02" db="EMBL/GenBank/DDBJ databases">
        <authorList>
            <person name="Nowell W R."/>
        </authorList>
    </citation>
    <scope>NUCLEOTIDE SEQUENCE</scope>
</reference>
<dbReference type="Proteomes" id="UP000663862">
    <property type="component" value="Unassembled WGS sequence"/>
</dbReference>
<evidence type="ECO:0000313" key="2">
    <source>
        <dbReference type="EMBL" id="CAF3414782.1"/>
    </source>
</evidence>
<feature type="chain" id="PRO_5036232731" description="EGF-like domain-containing protein" evidence="1">
    <location>
        <begin position="22"/>
        <end position="430"/>
    </location>
</feature>
<dbReference type="EMBL" id="CAJNYU010001127">
    <property type="protein sequence ID" value="CAF3414782.1"/>
    <property type="molecule type" value="Genomic_DNA"/>
</dbReference>
<evidence type="ECO:0000313" key="4">
    <source>
        <dbReference type="Proteomes" id="UP000663869"/>
    </source>
</evidence>
<comment type="caution">
    <text evidence="2">The sequence shown here is derived from an EMBL/GenBank/DDBJ whole genome shotgun (WGS) entry which is preliminary data.</text>
</comment>
<accession>A0A818B603</accession>
<evidence type="ECO:0000256" key="1">
    <source>
        <dbReference type="SAM" id="SignalP"/>
    </source>
</evidence>
<dbReference type="AlphaFoldDB" id="A0A818B603"/>
<evidence type="ECO:0000313" key="3">
    <source>
        <dbReference type="EMBL" id="CAF4509197.1"/>
    </source>
</evidence>
<dbReference type="EMBL" id="CAJOBQ010001704">
    <property type="protein sequence ID" value="CAF4509197.1"/>
    <property type="molecule type" value="Genomic_DNA"/>
</dbReference>
<gene>
    <name evidence="2" type="ORF">FME351_LOCUS10343</name>
    <name evidence="3" type="ORF">TSG867_LOCUS21727</name>
</gene>
<feature type="signal peptide" evidence="1">
    <location>
        <begin position="1"/>
        <end position="21"/>
    </location>
</feature>
<sequence length="430" mass="47597">MILVEYVLIIFLAIYLVPCKSLKCYECTGHVSCGQGQTYLAVECSGKCMIYRNNYDGAGTIVRRCCTNDCGSKDGLRPYEGRYPTYFCSEDMCNDARSDEKLFGEIIDPLLTSTTSVLSTTDDGKSSAIFNLRSCIIRRKRDLVLGCYDCTSYNSKCGIDESTIVYGCKSCVIYLNTFDDSKSLTLIEINQINVSQYSDRVNRRCCTSNCGLSGTIDDYEGRRAYFCYSNRCNGIGAESVLLGGTVSSSSSTTTITVQSSFQCYDCSGPDCGKEGSVFLLMNCPTCMLYQNPNDQTMIERRCCWWACGPSNSVSSHNGIQTYFCSNNKCNGYGAENVLVRPIITQTSTTQLTTSTRSSSICRLYCQNGGTPEIEDGCFCYCLENTYGRECEYFNCSQPDVDTSICSSENRSLCEESEVFAFACLHLCGKC</sequence>
<dbReference type="Proteomes" id="UP000663869">
    <property type="component" value="Unassembled WGS sequence"/>
</dbReference>
<evidence type="ECO:0008006" key="5">
    <source>
        <dbReference type="Google" id="ProtNLM"/>
    </source>
</evidence>
<organism evidence="2 4">
    <name type="scientific">Rotaria socialis</name>
    <dbReference type="NCBI Taxonomy" id="392032"/>
    <lineage>
        <taxon>Eukaryota</taxon>
        <taxon>Metazoa</taxon>
        <taxon>Spiralia</taxon>
        <taxon>Gnathifera</taxon>
        <taxon>Rotifera</taxon>
        <taxon>Eurotatoria</taxon>
        <taxon>Bdelloidea</taxon>
        <taxon>Philodinida</taxon>
        <taxon>Philodinidae</taxon>
        <taxon>Rotaria</taxon>
    </lineage>
</organism>
<proteinExistence type="predicted"/>